<evidence type="ECO:0000313" key="3">
    <source>
        <dbReference type="Proteomes" id="UP000319731"/>
    </source>
</evidence>
<organism evidence="2 3">
    <name type="scientific">Synchytrium microbalum</name>
    <dbReference type="NCBI Taxonomy" id="1806994"/>
    <lineage>
        <taxon>Eukaryota</taxon>
        <taxon>Fungi</taxon>
        <taxon>Fungi incertae sedis</taxon>
        <taxon>Chytridiomycota</taxon>
        <taxon>Chytridiomycota incertae sedis</taxon>
        <taxon>Chytridiomycetes</taxon>
        <taxon>Synchytriales</taxon>
        <taxon>Synchytriaceae</taxon>
        <taxon>Synchytrium</taxon>
    </lineage>
</organism>
<feature type="domain" description="N-acetyltransferase" evidence="1">
    <location>
        <begin position="8"/>
        <end position="192"/>
    </location>
</feature>
<dbReference type="Proteomes" id="UP000319731">
    <property type="component" value="Unassembled WGS sequence"/>
</dbReference>
<keyword evidence="3" id="KW-1185">Reference proteome</keyword>
<evidence type="ECO:0000259" key="1">
    <source>
        <dbReference type="PROSITE" id="PS51186"/>
    </source>
</evidence>
<evidence type="ECO:0000313" key="2">
    <source>
        <dbReference type="EMBL" id="TPX35473.1"/>
    </source>
</evidence>
<dbReference type="AlphaFoldDB" id="A0A507CD57"/>
<gene>
    <name evidence="2" type="ORF">SmJEL517_g02055</name>
</gene>
<dbReference type="GO" id="GO:0016747">
    <property type="term" value="F:acyltransferase activity, transferring groups other than amino-acyl groups"/>
    <property type="evidence" value="ECO:0007669"/>
    <property type="project" value="InterPro"/>
</dbReference>
<dbReference type="GeneID" id="42003280"/>
<accession>A0A507CD57</accession>
<dbReference type="EMBL" id="QEAO01000008">
    <property type="protein sequence ID" value="TPX35473.1"/>
    <property type="molecule type" value="Genomic_DNA"/>
</dbReference>
<sequence>MSRMSISYEIYSLQAREDRIGIMEQVVMLSADDAAKHLPEFIDLLRDSVENGGSIGFVIPMELKVAESFWLGVFEDVQTGNRKLLAILSDQGVASRSPAETSYITHRAEVQKLLVHSSKRKNGLGSRLMEAVEDLARKENRRLLVLDTIEENIKFYQRLKWNLVGEIPEFALSPYGTDRDADSTYVFYKLLRDA</sequence>
<name>A0A507CD57_9FUNG</name>
<comment type="caution">
    <text evidence="2">The sequence shown here is derived from an EMBL/GenBank/DDBJ whole genome shotgun (WGS) entry which is preliminary data.</text>
</comment>
<dbReference type="InterPro" id="IPR000182">
    <property type="entry name" value="GNAT_dom"/>
</dbReference>
<dbReference type="InterPro" id="IPR016181">
    <property type="entry name" value="Acyl_CoA_acyltransferase"/>
</dbReference>
<proteinExistence type="predicted"/>
<dbReference type="SUPFAM" id="SSF55729">
    <property type="entry name" value="Acyl-CoA N-acyltransferases (Nat)"/>
    <property type="match status" value="1"/>
</dbReference>
<protein>
    <recommendedName>
        <fullName evidence="1">N-acetyltransferase domain-containing protein</fullName>
    </recommendedName>
</protein>
<dbReference type="PROSITE" id="PS51186">
    <property type="entry name" value="GNAT"/>
    <property type="match status" value="1"/>
</dbReference>
<dbReference type="Pfam" id="PF00583">
    <property type="entry name" value="Acetyltransf_1"/>
    <property type="match status" value="1"/>
</dbReference>
<dbReference type="CDD" id="cd04301">
    <property type="entry name" value="NAT_SF"/>
    <property type="match status" value="1"/>
</dbReference>
<reference evidence="2 3" key="1">
    <citation type="journal article" date="2019" name="Sci. Rep.">
        <title>Comparative genomics of chytrid fungi reveal insights into the obligate biotrophic and pathogenic lifestyle of Synchytrium endobioticum.</title>
        <authorList>
            <person name="van de Vossenberg B.T.L.H."/>
            <person name="Warris S."/>
            <person name="Nguyen H.D.T."/>
            <person name="van Gent-Pelzer M.P.E."/>
            <person name="Joly D.L."/>
            <person name="van de Geest H.C."/>
            <person name="Bonants P.J.M."/>
            <person name="Smith D.S."/>
            <person name="Levesque C.A."/>
            <person name="van der Lee T.A.J."/>
        </authorList>
    </citation>
    <scope>NUCLEOTIDE SEQUENCE [LARGE SCALE GENOMIC DNA]</scope>
    <source>
        <strain evidence="2 3">JEL517</strain>
    </source>
</reference>
<dbReference type="Gene3D" id="3.40.630.30">
    <property type="match status" value="1"/>
</dbReference>
<dbReference type="OrthoDB" id="2104747at2759"/>
<dbReference type="RefSeq" id="XP_031025946.1">
    <property type="nucleotide sequence ID" value="XM_031167983.1"/>
</dbReference>